<evidence type="ECO:0000256" key="6">
    <source>
        <dbReference type="ARBA" id="ARBA00022723"/>
    </source>
</evidence>
<keyword evidence="14" id="KW-0175">Coiled coil</keyword>
<evidence type="ECO:0000256" key="9">
    <source>
        <dbReference type="ARBA" id="ARBA00022840"/>
    </source>
</evidence>
<dbReference type="InterPro" id="IPR056411">
    <property type="entry name" value="CysS_C"/>
</dbReference>
<feature type="binding site" evidence="13">
    <location>
        <position position="269"/>
    </location>
    <ligand>
        <name>ATP</name>
        <dbReference type="ChEBI" id="CHEBI:30616"/>
    </ligand>
</feature>
<keyword evidence="13" id="KW-0597">Phosphoprotein</keyword>
<evidence type="ECO:0000259" key="15">
    <source>
        <dbReference type="SMART" id="SM00840"/>
    </source>
</evidence>
<dbReference type="InterPro" id="IPR014729">
    <property type="entry name" value="Rossmann-like_a/b/a_fold"/>
</dbReference>
<keyword evidence="8 13" id="KW-0862">Zinc</keyword>
<feature type="binding site" evidence="13">
    <location>
        <position position="29"/>
    </location>
    <ligand>
        <name>Zn(2+)</name>
        <dbReference type="ChEBI" id="CHEBI:29105"/>
    </ligand>
</feature>
<dbReference type="SUPFAM" id="SSF47323">
    <property type="entry name" value="Anticodon-binding domain of a subclass of class I aminoacyl-tRNA synthetases"/>
    <property type="match status" value="1"/>
</dbReference>
<dbReference type="InterPro" id="IPR015273">
    <property type="entry name" value="Cys-tRNA-synt_Ia_DALR"/>
</dbReference>
<dbReference type="GO" id="GO:0006423">
    <property type="term" value="P:cysteinyl-tRNA aminoacylation"/>
    <property type="evidence" value="ECO:0007669"/>
    <property type="project" value="UniProtKB-UniRule"/>
</dbReference>
<reference evidence="16 17" key="1">
    <citation type="submission" date="2017-08" db="EMBL/GenBank/DDBJ databases">
        <authorList>
            <person name="de Groot N.N."/>
        </authorList>
    </citation>
    <scope>NUCLEOTIDE SEQUENCE [LARGE SCALE GENOMIC DNA]</scope>
    <source>
        <strain evidence="16 17">JC228</strain>
    </source>
</reference>
<comment type="subcellular location">
    <subcellularLocation>
        <location evidence="1 13">Cytoplasm</location>
    </subcellularLocation>
</comment>
<keyword evidence="10 13" id="KW-0648">Protein biosynthesis</keyword>
<dbReference type="Proteomes" id="UP000219546">
    <property type="component" value="Unassembled WGS sequence"/>
</dbReference>
<dbReference type="InterPro" id="IPR009080">
    <property type="entry name" value="tRNAsynth_Ia_anticodon-bd"/>
</dbReference>
<dbReference type="GO" id="GO:0005829">
    <property type="term" value="C:cytosol"/>
    <property type="evidence" value="ECO:0007669"/>
    <property type="project" value="TreeGrafter"/>
</dbReference>
<dbReference type="OrthoDB" id="9815130at2"/>
<feature type="binding site" evidence="13">
    <location>
        <position position="238"/>
    </location>
    <ligand>
        <name>Zn(2+)</name>
        <dbReference type="ChEBI" id="CHEBI:29105"/>
    </ligand>
</feature>
<evidence type="ECO:0000256" key="10">
    <source>
        <dbReference type="ARBA" id="ARBA00022917"/>
    </source>
</evidence>
<sequence>MSIQIYNTLTRKKEEFTPIEPGKVKMYVCGPTVYNYIHIGNARPVIVFDTVRRYLTFRGYDVQYVSNFTDVDDKIIKAANELKEDVHTLTERFIEAYFEDIAALGTEKATLHPRVTENIDTIIEFIQTLIDKGYAYESGGDVYFRTRRFDGYGKLSHQSVDELQVGARIEVGEKKEDPLDFVLWKAAKENEIKWSSPWGDGRPGWHIECSAMARKYLGDTLDIHAGGQDLAFPHHENEIAQSEALTGKPFANYWMHNGYINIDNEKMSKSLGNFILVHDIIQELNPQVLRFFMLSVHYRHPINFSRELVENAEKSLERLKTSFQNLQHRKEMSVNLGENDEKWLNTIQSLHEEFVKEMDDDFNTANGISVLFELAKQANYYLMEKNSSVEVLDAFINKFKDLFSVLGISIKEEELLDEEIEALIEQRIQARKDRNFALADEIRDRLKEQNIILEDTPQGTRWKRG</sequence>
<evidence type="ECO:0000256" key="4">
    <source>
        <dbReference type="ARBA" id="ARBA00022490"/>
    </source>
</evidence>
<dbReference type="Gene3D" id="1.20.120.1910">
    <property type="entry name" value="Cysteine-tRNA ligase, C-terminal anti-codon recognition domain"/>
    <property type="match status" value="1"/>
</dbReference>
<dbReference type="Pfam" id="PF01406">
    <property type="entry name" value="tRNA-synt_1e"/>
    <property type="match status" value="1"/>
</dbReference>
<dbReference type="InterPro" id="IPR015803">
    <property type="entry name" value="Cys-tRNA-ligase"/>
</dbReference>
<evidence type="ECO:0000313" key="17">
    <source>
        <dbReference type="Proteomes" id="UP000219546"/>
    </source>
</evidence>
<keyword evidence="9 13" id="KW-0067">ATP-binding</keyword>
<dbReference type="Pfam" id="PF09190">
    <property type="entry name" value="DALR_2"/>
    <property type="match status" value="1"/>
</dbReference>
<dbReference type="PRINTS" id="PR00983">
    <property type="entry name" value="TRNASYNTHCYS"/>
</dbReference>
<dbReference type="GO" id="GO:0004817">
    <property type="term" value="F:cysteine-tRNA ligase activity"/>
    <property type="evidence" value="ECO:0007669"/>
    <property type="project" value="UniProtKB-UniRule"/>
</dbReference>
<dbReference type="FunFam" id="3.40.50.620:FF:000009">
    <property type="entry name" value="Cysteine--tRNA ligase"/>
    <property type="match status" value="1"/>
</dbReference>
<dbReference type="Gene3D" id="3.40.50.620">
    <property type="entry name" value="HUPs"/>
    <property type="match status" value="1"/>
</dbReference>
<feature type="modified residue" description="Phosphoserine" evidence="13">
    <location>
        <position position="270"/>
    </location>
</feature>
<dbReference type="CDD" id="cd00672">
    <property type="entry name" value="CysRS_core"/>
    <property type="match status" value="1"/>
</dbReference>
<dbReference type="InterPro" id="IPR032678">
    <property type="entry name" value="tRNA-synt_1_cat_dom"/>
</dbReference>
<dbReference type="RefSeq" id="WP_097160726.1">
    <property type="nucleotide sequence ID" value="NZ_JBEPMQ010000018.1"/>
</dbReference>
<keyword evidence="5 13" id="KW-0436">Ligase</keyword>
<accession>A0A285D7R0</accession>
<name>A0A285D7R0_9BACI</name>
<keyword evidence="4 13" id="KW-0963">Cytoplasm</keyword>
<protein>
    <recommendedName>
        <fullName evidence="13">Cysteine--tRNA ligase</fullName>
        <ecNumber evidence="13">6.1.1.16</ecNumber>
    </recommendedName>
    <alternativeName>
        <fullName evidence="13">Cysteinyl-tRNA synthetase</fullName>
        <shortName evidence="13">CysRS</shortName>
    </alternativeName>
</protein>
<gene>
    <name evidence="13" type="primary">cysS</name>
    <name evidence="16" type="ORF">SAMN05877753_11476</name>
</gene>
<evidence type="ECO:0000256" key="14">
    <source>
        <dbReference type="SAM" id="Coils"/>
    </source>
</evidence>
<comment type="cofactor">
    <cofactor evidence="13">
        <name>Zn(2+)</name>
        <dbReference type="ChEBI" id="CHEBI:29105"/>
    </cofactor>
    <text evidence="13">Binds 1 zinc ion per subunit.</text>
</comment>
<dbReference type="AlphaFoldDB" id="A0A285D7R0"/>
<feature type="binding site" evidence="13">
    <location>
        <position position="234"/>
    </location>
    <ligand>
        <name>Zn(2+)</name>
        <dbReference type="ChEBI" id="CHEBI:29105"/>
    </ligand>
</feature>
<evidence type="ECO:0000256" key="1">
    <source>
        <dbReference type="ARBA" id="ARBA00004496"/>
    </source>
</evidence>
<feature type="short sequence motif" description="'HIGH' region" evidence="13">
    <location>
        <begin position="31"/>
        <end position="41"/>
    </location>
</feature>
<evidence type="ECO:0000256" key="5">
    <source>
        <dbReference type="ARBA" id="ARBA00022598"/>
    </source>
</evidence>
<feature type="domain" description="Cysteinyl-tRNA synthetase class Ia DALR" evidence="15">
    <location>
        <begin position="353"/>
        <end position="416"/>
    </location>
</feature>
<dbReference type="SMART" id="SM00840">
    <property type="entry name" value="DALR_2"/>
    <property type="match status" value="1"/>
</dbReference>
<comment type="catalytic activity">
    <reaction evidence="12 13">
        <text>tRNA(Cys) + L-cysteine + ATP = L-cysteinyl-tRNA(Cys) + AMP + diphosphate</text>
        <dbReference type="Rhea" id="RHEA:17773"/>
        <dbReference type="Rhea" id="RHEA-COMP:9661"/>
        <dbReference type="Rhea" id="RHEA-COMP:9679"/>
        <dbReference type="ChEBI" id="CHEBI:30616"/>
        <dbReference type="ChEBI" id="CHEBI:33019"/>
        <dbReference type="ChEBI" id="CHEBI:35235"/>
        <dbReference type="ChEBI" id="CHEBI:78442"/>
        <dbReference type="ChEBI" id="CHEBI:78517"/>
        <dbReference type="ChEBI" id="CHEBI:456215"/>
        <dbReference type="EC" id="6.1.1.16"/>
    </reaction>
</comment>
<dbReference type="EC" id="6.1.1.16" evidence="13"/>
<evidence type="ECO:0000256" key="13">
    <source>
        <dbReference type="HAMAP-Rule" id="MF_00041"/>
    </source>
</evidence>
<keyword evidence="11 13" id="KW-0030">Aminoacyl-tRNA synthetase</keyword>
<feature type="binding site" evidence="13">
    <location>
        <position position="209"/>
    </location>
    <ligand>
        <name>Zn(2+)</name>
        <dbReference type="ChEBI" id="CHEBI:29105"/>
    </ligand>
</feature>
<dbReference type="GO" id="GO:0008270">
    <property type="term" value="F:zinc ion binding"/>
    <property type="evidence" value="ECO:0007669"/>
    <property type="project" value="UniProtKB-UniRule"/>
</dbReference>
<feature type="coiled-coil region" evidence="14">
    <location>
        <begin position="302"/>
        <end position="329"/>
    </location>
</feature>
<dbReference type="Pfam" id="PF23493">
    <property type="entry name" value="CysS_C"/>
    <property type="match status" value="1"/>
</dbReference>
<evidence type="ECO:0000256" key="11">
    <source>
        <dbReference type="ARBA" id="ARBA00023146"/>
    </source>
</evidence>
<dbReference type="SUPFAM" id="SSF52374">
    <property type="entry name" value="Nucleotidylyl transferase"/>
    <property type="match status" value="1"/>
</dbReference>
<proteinExistence type="inferred from homology"/>
<dbReference type="PANTHER" id="PTHR10890">
    <property type="entry name" value="CYSTEINYL-TRNA SYNTHETASE"/>
    <property type="match status" value="1"/>
</dbReference>
<feature type="short sequence motif" description="'KMSKS' region" evidence="13">
    <location>
        <begin position="266"/>
        <end position="270"/>
    </location>
</feature>
<keyword evidence="6 13" id="KW-0479">Metal-binding</keyword>
<keyword evidence="17" id="KW-1185">Reference proteome</keyword>
<evidence type="ECO:0000256" key="12">
    <source>
        <dbReference type="ARBA" id="ARBA00047398"/>
    </source>
</evidence>
<organism evidence="16 17">
    <name type="scientific">Bacillus oleivorans</name>
    <dbReference type="NCBI Taxonomy" id="1448271"/>
    <lineage>
        <taxon>Bacteria</taxon>
        <taxon>Bacillati</taxon>
        <taxon>Bacillota</taxon>
        <taxon>Bacilli</taxon>
        <taxon>Bacillales</taxon>
        <taxon>Bacillaceae</taxon>
        <taxon>Bacillus</taxon>
    </lineage>
</organism>
<dbReference type="HAMAP" id="MF_00041">
    <property type="entry name" value="Cys_tRNA_synth"/>
    <property type="match status" value="1"/>
</dbReference>
<evidence type="ECO:0000256" key="3">
    <source>
        <dbReference type="ARBA" id="ARBA00011245"/>
    </source>
</evidence>
<evidence type="ECO:0000313" key="16">
    <source>
        <dbReference type="EMBL" id="SNX75665.1"/>
    </source>
</evidence>
<evidence type="ECO:0000256" key="2">
    <source>
        <dbReference type="ARBA" id="ARBA00005594"/>
    </source>
</evidence>
<dbReference type="GO" id="GO:0005524">
    <property type="term" value="F:ATP binding"/>
    <property type="evidence" value="ECO:0007669"/>
    <property type="project" value="UniProtKB-UniRule"/>
</dbReference>
<comment type="subunit">
    <text evidence="3 13">Monomer.</text>
</comment>
<dbReference type="EMBL" id="OAOP01000014">
    <property type="protein sequence ID" value="SNX75665.1"/>
    <property type="molecule type" value="Genomic_DNA"/>
</dbReference>
<dbReference type="NCBIfam" id="TIGR00435">
    <property type="entry name" value="cysS"/>
    <property type="match status" value="1"/>
</dbReference>
<evidence type="ECO:0000256" key="8">
    <source>
        <dbReference type="ARBA" id="ARBA00022833"/>
    </source>
</evidence>
<dbReference type="PANTHER" id="PTHR10890:SF3">
    <property type="entry name" value="CYSTEINE--TRNA LIGASE, CYTOPLASMIC"/>
    <property type="match status" value="1"/>
</dbReference>
<keyword evidence="7 13" id="KW-0547">Nucleotide-binding</keyword>
<comment type="similarity">
    <text evidence="2 13">Belongs to the class-I aminoacyl-tRNA synthetase family.</text>
</comment>
<evidence type="ECO:0000256" key="7">
    <source>
        <dbReference type="ARBA" id="ARBA00022741"/>
    </source>
</evidence>
<dbReference type="InterPro" id="IPR024909">
    <property type="entry name" value="Cys-tRNA/MSH_ligase"/>
</dbReference>